<evidence type="ECO:0000256" key="8">
    <source>
        <dbReference type="SAM" id="MobiDB-lite"/>
    </source>
</evidence>
<feature type="transmembrane region" description="Helical" evidence="9">
    <location>
        <begin position="377"/>
        <end position="399"/>
    </location>
</feature>
<feature type="transmembrane region" description="Helical" evidence="9">
    <location>
        <begin position="193"/>
        <end position="212"/>
    </location>
</feature>
<keyword evidence="6 9" id="KW-0472">Membrane</keyword>
<feature type="transmembrane region" description="Helical" evidence="9">
    <location>
        <begin position="764"/>
        <end position="782"/>
    </location>
</feature>
<dbReference type="SUPFAM" id="SSF82866">
    <property type="entry name" value="Multidrug efflux transporter AcrB transmembrane domain"/>
    <property type="match status" value="2"/>
</dbReference>
<keyword evidence="5 9" id="KW-1133">Transmembrane helix</keyword>
<evidence type="ECO:0000256" key="5">
    <source>
        <dbReference type="ARBA" id="ARBA00022989"/>
    </source>
</evidence>
<organism evidence="11 12">
    <name type="scientific">Mycolicibacterium parafortuitum</name>
    <name type="common">Mycobacterium parafortuitum</name>
    <dbReference type="NCBI Taxonomy" id="39692"/>
    <lineage>
        <taxon>Bacteria</taxon>
        <taxon>Bacillati</taxon>
        <taxon>Actinomycetota</taxon>
        <taxon>Actinomycetes</taxon>
        <taxon>Mycobacteriales</taxon>
        <taxon>Mycobacteriaceae</taxon>
        <taxon>Mycolicibacterium</taxon>
    </lineage>
</organism>
<dbReference type="RefSeq" id="WP_113971658.1">
    <property type="nucleotide sequence ID" value="NZ_UEGS01000001.1"/>
</dbReference>
<evidence type="ECO:0000256" key="4">
    <source>
        <dbReference type="ARBA" id="ARBA00022692"/>
    </source>
</evidence>
<dbReference type="AlphaFoldDB" id="A0A375YM96"/>
<feature type="region of interest" description="Disordered" evidence="8">
    <location>
        <begin position="938"/>
        <end position="978"/>
    </location>
</feature>
<dbReference type="EMBL" id="UEGS01000001">
    <property type="protein sequence ID" value="SRX82265.1"/>
    <property type="molecule type" value="Genomic_DNA"/>
</dbReference>
<accession>A0A375YM96</accession>
<evidence type="ECO:0000313" key="11">
    <source>
        <dbReference type="EMBL" id="SRX82265.1"/>
    </source>
</evidence>
<feature type="transmembrane region" description="Helical" evidence="9">
    <location>
        <begin position="219"/>
        <end position="239"/>
    </location>
</feature>
<feature type="transmembrane region" description="Helical" evidence="9">
    <location>
        <begin position="789"/>
        <end position="814"/>
    </location>
</feature>
<dbReference type="PROSITE" id="PS50156">
    <property type="entry name" value="SSD"/>
    <property type="match status" value="1"/>
</dbReference>
<feature type="coiled-coil region" evidence="7">
    <location>
        <begin position="598"/>
        <end position="625"/>
    </location>
</feature>
<proteinExistence type="inferred from homology"/>
<dbReference type="InterPro" id="IPR004869">
    <property type="entry name" value="MMPL_dom"/>
</dbReference>
<keyword evidence="4 9" id="KW-0812">Transmembrane</keyword>
<feature type="domain" description="SSD" evidence="10">
    <location>
        <begin position="219"/>
        <end position="349"/>
    </location>
</feature>
<comment type="subcellular location">
    <subcellularLocation>
        <location evidence="1">Cell membrane</location>
        <topology evidence="1">Multi-pass membrane protein</topology>
    </subcellularLocation>
</comment>
<dbReference type="Gene3D" id="1.20.1640.10">
    <property type="entry name" value="Multidrug efflux transporter AcrB transmembrane domain"/>
    <property type="match status" value="2"/>
</dbReference>
<dbReference type="InterPro" id="IPR050545">
    <property type="entry name" value="Mycobact_MmpL"/>
</dbReference>
<name>A0A375YM96_MYCPF</name>
<dbReference type="Pfam" id="PF03176">
    <property type="entry name" value="MMPL"/>
    <property type="match status" value="2"/>
</dbReference>
<evidence type="ECO:0000256" key="3">
    <source>
        <dbReference type="ARBA" id="ARBA00022475"/>
    </source>
</evidence>
<reference evidence="11 12" key="1">
    <citation type="submission" date="2018-05" db="EMBL/GenBank/DDBJ databases">
        <authorList>
            <consortium name="IHU Genomes"/>
        </authorList>
    </citation>
    <scope>NUCLEOTIDE SEQUENCE [LARGE SCALE GENOMIC DNA]</scope>
    <source>
        <strain evidence="11 12">P7335</strain>
    </source>
</reference>
<evidence type="ECO:0000256" key="7">
    <source>
        <dbReference type="SAM" id="Coils"/>
    </source>
</evidence>
<keyword evidence="3" id="KW-1003">Cell membrane</keyword>
<feature type="transmembrane region" description="Helical" evidence="9">
    <location>
        <begin position="329"/>
        <end position="356"/>
    </location>
</feature>
<feature type="transmembrane region" description="Helical" evidence="9">
    <location>
        <begin position="820"/>
        <end position="841"/>
    </location>
</feature>
<evidence type="ECO:0000259" key="10">
    <source>
        <dbReference type="PROSITE" id="PS50156"/>
    </source>
</evidence>
<feature type="transmembrane region" description="Helical" evidence="9">
    <location>
        <begin position="245"/>
        <end position="271"/>
    </location>
</feature>
<evidence type="ECO:0000256" key="1">
    <source>
        <dbReference type="ARBA" id="ARBA00004651"/>
    </source>
</evidence>
<feature type="transmembrane region" description="Helical" evidence="9">
    <location>
        <begin position="20"/>
        <end position="39"/>
    </location>
</feature>
<dbReference type="PANTHER" id="PTHR33406:SF6">
    <property type="entry name" value="MEMBRANE PROTEIN YDGH-RELATED"/>
    <property type="match status" value="1"/>
</dbReference>
<gene>
    <name evidence="11" type="ORF">MPP7335_04025</name>
</gene>
<comment type="similarity">
    <text evidence="2">Belongs to the resistance-nodulation-cell division (RND) (TC 2.A.6) family. MmpL subfamily.</text>
</comment>
<feature type="transmembrane region" description="Helical" evidence="9">
    <location>
        <begin position="898"/>
        <end position="926"/>
    </location>
</feature>
<evidence type="ECO:0000256" key="9">
    <source>
        <dbReference type="SAM" id="Phobius"/>
    </source>
</evidence>
<dbReference type="FunFam" id="1.20.1640.10:FF:000020">
    <property type="entry name" value="Transmembrane transport protein MmpL10"/>
    <property type="match status" value="1"/>
</dbReference>
<dbReference type="PANTHER" id="PTHR33406">
    <property type="entry name" value="MEMBRANE PROTEIN MJ1562-RELATED"/>
    <property type="match status" value="1"/>
</dbReference>
<evidence type="ECO:0000256" key="6">
    <source>
        <dbReference type="ARBA" id="ARBA00023136"/>
    </source>
</evidence>
<sequence length="999" mass="108487">MSNHQLHRGRPLVARAIRGLAPLIVLVWVGLTLLVTFAVPSLETVGREQSVPMSSKDAPSVQAMSQMGRLFQESSSDSTAMIVLEGQEPLGDDARLYYEGLVAELEKDPAHIENVQDLWGDRLTAAGAQSPDGKAVYVQLNLVGDQGSSAGIESVAAVREIVDRSPPPAGISVYVTGAAPLLADMQHSGESSILKLTLIGALIIFVMLMIVYRSVVTVIALLITVGIELFAARGIVAFLGDNEFFLLSTFAINMLVALAMAAGTDYGIFFFGRYQEARNAGEDRETAFYTTYRSVAPVVLGSGLTISGALLCLSFTRMPIFQTVGLPCAVGMLVAVAVALTLVPAVLAIGGRAALFDPPRVLATRRWRRVGTAIVRWPGPILIATIAVTLIGLVALPGYRTSYDDRRYIPDDVPANIGYAAADRHFSQARMMPDILIIESDHDMRNPADFIVLHKLARAIFQVPGVSRVQSITRPEGTPIERTSIPFLISMQNAGQQQMMRHMQDRVADMGTQADMIGRQIELAKRMYQLQGEITDTTIRSVEVTKELIVVMDEMRDNIANFDDFFRPIRNYLYWEPHCYNIPLCFSVRSVFDALDGVDKLAGKLHELENDLDEFVRLLPELLAQMPRTIQIMESMRSMLLTMHSTMQGTFSVMDESAADVTAMGQAFDAANNDDSFYLPEEVFQNPDFQRAMSSFLSPDGKAARFIISHKVDPGSPEGIGSIDRIRAAAQEALKTTPLRGAHIYIGGSASTFKDFQEGSKYDLLIAAVSALCLIFLIMLLITRGLVAALVIVGTVALSLGASFGLAVLIWQYILGMELHWMVLPMAVIVLLGVGSDYNLLLVSRMKEELGAGINTGIIRAMGGTGKVVTNAGLVFAFTMAAMAFSDLKVIGQVGTTIGIGLLFDTLIVRAFLTPSIAALIGRWFWWPMVVRPRPARELSASVTDRPVSSTTSTGQRTPAPAAPEDQRPSPAPVVDDFDDAVTMPISTGGVATLPRLRP</sequence>
<evidence type="ECO:0000313" key="12">
    <source>
        <dbReference type="Proteomes" id="UP000252008"/>
    </source>
</evidence>
<feature type="transmembrane region" description="Helical" evidence="9">
    <location>
        <begin position="292"/>
        <end position="317"/>
    </location>
</feature>
<evidence type="ECO:0000256" key="2">
    <source>
        <dbReference type="ARBA" id="ARBA00010157"/>
    </source>
</evidence>
<dbReference type="InterPro" id="IPR000731">
    <property type="entry name" value="SSD"/>
</dbReference>
<keyword evidence="7" id="KW-0175">Coiled coil</keyword>
<feature type="transmembrane region" description="Helical" evidence="9">
    <location>
        <begin position="868"/>
        <end position="886"/>
    </location>
</feature>
<dbReference type="Proteomes" id="UP000252008">
    <property type="component" value="Unassembled WGS sequence"/>
</dbReference>
<dbReference type="InterPro" id="IPR004707">
    <property type="entry name" value="MmpL_fam"/>
</dbReference>
<feature type="compositionally biased region" description="Polar residues" evidence="8">
    <location>
        <begin position="941"/>
        <end position="957"/>
    </location>
</feature>
<dbReference type="STRING" id="39692.BST38_24870"/>
<keyword evidence="12" id="KW-1185">Reference proteome</keyword>
<dbReference type="GO" id="GO:0005886">
    <property type="term" value="C:plasma membrane"/>
    <property type="evidence" value="ECO:0007669"/>
    <property type="project" value="UniProtKB-SubCell"/>
</dbReference>
<protein>
    <recommendedName>
        <fullName evidence="10">SSD domain-containing protein</fullName>
    </recommendedName>
</protein>
<dbReference type="FunFam" id="1.20.1640.10:FF:000018">
    <property type="entry name" value="Transmembrane transport protein MmpL10"/>
    <property type="match status" value="1"/>
</dbReference>
<dbReference type="NCBIfam" id="TIGR00833">
    <property type="entry name" value="actII"/>
    <property type="match status" value="1"/>
</dbReference>